<evidence type="ECO:0000313" key="2">
    <source>
        <dbReference type="EMBL" id="EMP57377.1"/>
    </source>
</evidence>
<keyword evidence="1" id="KW-0472">Membrane</keyword>
<feature type="transmembrane region" description="Helical" evidence="1">
    <location>
        <begin position="87"/>
        <end position="108"/>
    </location>
</feature>
<dbReference type="Proteomes" id="UP000011960">
    <property type="component" value="Unassembled WGS sequence"/>
</dbReference>
<dbReference type="AlphaFoldDB" id="M7DI75"/>
<keyword evidence="1" id="KW-0812">Transmembrane</keyword>
<evidence type="ECO:0000256" key="1">
    <source>
        <dbReference type="SAM" id="Phobius"/>
    </source>
</evidence>
<organism evidence="2 3">
    <name type="scientific">Marinobacter santoriniensis NKSG1</name>
    <dbReference type="NCBI Taxonomy" id="1288826"/>
    <lineage>
        <taxon>Bacteria</taxon>
        <taxon>Pseudomonadati</taxon>
        <taxon>Pseudomonadota</taxon>
        <taxon>Gammaproteobacteria</taxon>
        <taxon>Pseudomonadales</taxon>
        <taxon>Marinobacteraceae</taxon>
        <taxon>Marinobacter</taxon>
    </lineage>
</organism>
<protein>
    <submittedName>
        <fullName evidence="2">Uncharacterized protein</fullName>
    </submittedName>
</protein>
<dbReference type="STRING" id="1288826.MSNKSG1_02113"/>
<dbReference type="RefSeq" id="WP_008937586.1">
    <property type="nucleotide sequence ID" value="NZ_APAT01000005.1"/>
</dbReference>
<dbReference type="PATRIC" id="fig|1288826.3.peg.407"/>
<dbReference type="eggNOG" id="COG0457">
    <property type="taxonomic scope" value="Bacteria"/>
</dbReference>
<sequence>MSVWKWRTVQALLWTRHLGSGWPKLAIRWVPSQRFTQAPSFMRLIGGLMLEKFRKVTNPLTIIAIFAGITEIMCTFALAAVSEGHEIWIIVFLVSFPSVLIVMFFLTLNFNHKVLYAPSDYADEANFMMASNLGEQPQSTGISFEVKSD</sequence>
<evidence type="ECO:0000313" key="3">
    <source>
        <dbReference type="Proteomes" id="UP000011960"/>
    </source>
</evidence>
<keyword evidence="3" id="KW-1185">Reference proteome</keyword>
<comment type="caution">
    <text evidence="2">The sequence shown here is derived from an EMBL/GenBank/DDBJ whole genome shotgun (WGS) entry which is preliminary data.</text>
</comment>
<reference evidence="2 3" key="1">
    <citation type="journal article" date="2013" name="Genome Announc.">
        <title>Genome Sequence of Hydrothermal Arsenic-Respiring Bacterium Marinobacter santoriniensis NKSG1T.</title>
        <authorList>
            <person name="Handley K.M."/>
            <person name="Upton M."/>
            <person name="Beatson S.A."/>
            <person name="Hery M."/>
            <person name="Lloyd J.R."/>
        </authorList>
    </citation>
    <scope>NUCLEOTIDE SEQUENCE [LARGE SCALE GENOMIC DNA]</scope>
    <source>
        <strain evidence="2 3">NKSG1</strain>
    </source>
</reference>
<dbReference type="OrthoDB" id="9182830at2"/>
<dbReference type="EMBL" id="APAT01000005">
    <property type="protein sequence ID" value="EMP57377.1"/>
    <property type="molecule type" value="Genomic_DNA"/>
</dbReference>
<name>M7DI75_9GAMM</name>
<feature type="transmembrane region" description="Helical" evidence="1">
    <location>
        <begin position="60"/>
        <end position="81"/>
    </location>
</feature>
<proteinExistence type="predicted"/>
<gene>
    <name evidence="2" type="ORF">MSNKSG1_02113</name>
</gene>
<accession>M7DI75</accession>
<keyword evidence="1" id="KW-1133">Transmembrane helix</keyword>